<sequence length="42" mass="4744">MALKINQRPRERATRTNAMSVSGWLLRPASTNCLLSLFLGRI</sequence>
<dbReference type="EMBL" id="GBRH01176368">
    <property type="protein sequence ID" value="JAE21528.1"/>
    <property type="molecule type" value="Transcribed_RNA"/>
</dbReference>
<protein>
    <submittedName>
        <fullName evidence="1">Uncharacterized protein</fullName>
    </submittedName>
</protein>
<name>A0A0A9GLJ5_ARUDO</name>
<reference evidence="1" key="1">
    <citation type="submission" date="2014-09" db="EMBL/GenBank/DDBJ databases">
        <authorList>
            <person name="Magalhaes I.L.F."/>
            <person name="Oliveira U."/>
            <person name="Santos F.R."/>
            <person name="Vidigal T.H.D.A."/>
            <person name="Brescovit A.D."/>
            <person name="Santos A.J."/>
        </authorList>
    </citation>
    <scope>NUCLEOTIDE SEQUENCE</scope>
    <source>
        <tissue evidence="1">Shoot tissue taken approximately 20 cm above the soil surface</tissue>
    </source>
</reference>
<accession>A0A0A9GLJ5</accession>
<evidence type="ECO:0000313" key="1">
    <source>
        <dbReference type="EMBL" id="JAE21528.1"/>
    </source>
</evidence>
<proteinExistence type="predicted"/>
<dbReference type="AlphaFoldDB" id="A0A0A9GLJ5"/>
<reference evidence="1" key="2">
    <citation type="journal article" date="2015" name="Data Brief">
        <title>Shoot transcriptome of the giant reed, Arundo donax.</title>
        <authorList>
            <person name="Barrero R.A."/>
            <person name="Guerrero F.D."/>
            <person name="Moolhuijzen P."/>
            <person name="Goolsby J.A."/>
            <person name="Tidwell J."/>
            <person name="Bellgard S.E."/>
            <person name="Bellgard M.I."/>
        </authorList>
    </citation>
    <scope>NUCLEOTIDE SEQUENCE</scope>
    <source>
        <tissue evidence="1">Shoot tissue taken approximately 20 cm above the soil surface</tissue>
    </source>
</reference>
<organism evidence="1">
    <name type="scientific">Arundo donax</name>
    <name type="common">Giant reed</name>
    <name type="synonym">Donax arundinaceus</name>
    <dbReference type="NCBI Taxonomy" id="35708"/>
    <lineage>
        <taxon>Eukaryota</taxon>
        <taxon>Viridiplantae</taxon>
        <taxon>Streptophyta</taxon>
        <taxon>Embryophyta</taxon>
        <taxon>Tracheophyta</taxon>
        <taxon>Spermatophyta</taxon>
        <taxon>Magnoliopsida</taxon>
        <taxon>Liliopsida</taxon>
        <taxon>Poales</taxon>
        <taxon>Poaceae</taxon>
        <taxon>PACMAD clade</taxon>
        <taxon>Arundinoideae</taxon>
        <taxon>Arundineae</taxon>
        <taxon>Arundo</taxon>
    </lineage>
</organism>